<dbReference type="AlphaFoldDB" id="A0A7G9YV57"/>
<sequence>MDVEEKDLLKTLSKEGANIKDIQKSIRTVKRLAENEPLTNLYKIKQEVVKIEKTLKQSKLDEFVKEGIEQHIQQVKLKIPEWEEKAKKSLWAAIRASTPTVGV</sequence>
<accession>A0A7G9YV57</accession>
<gene>
    <name evidence="1" type="ORF">MCGJGABG_00002</name>
</gene>
<proteinExistence type="predicted"/>
<evidence type="ECO:0000313" key="1">
    <source>
        <dbReference type="EMBL" id="QNO51891.1"/>
    </source>
</evidence>
<name>A0A7G9YV57_9EURY</name>
<protein>
    <submittedName>
        <fullName evidence="1">Uncharacterized protein</fullName>
    </submittedName>
</protein>
<organism evidence="1">
    <name type="scientific">Candidatus Methanophagaceae archaeon ANME-1 ERB6</name>
    <dbReference type="NCBI Taxonomy" id="2759912"/>
    <lineage>
        <taxon>Archaea</taxon>
        <taxon>Methanobacteriati</taxon>
        <taxon>Methanobacteriota</taxon>
        <taxon>Stenosarchaea group</taxon>
        <taxon>Methanomicrobia</taxon>
        <taxon>Candidatus Methanophagales</taxon>
        <taxon>Candidatus Methanophagaceae</taxon>
    </lineage>
</organism>
<dbReference type="EMBL" id="MT631484">
    <property type="protein sequence ID" value="QNO51891.1"/>
    <property type="molecule type" value="Genomic_DNA"/>
</dbReference>
<reference evidence="1" key="1">
    <citation type="submission" date="2020-06" db="EMBL/GenBank/DDBJ databases">
        <title>Unique genomic features of the anaerobic methanotrophic archaea.</title>
        <authorList>
            <person name="Chadwick G.L."/>
            <person name="Skennerton C.T."/>
            <person name="Laso-Perez R."/>
            <person name="Leu A.O."/>
            <person name="Speth D.R."/>
            <person name="Yu H."/>
            <person name="Morgan-Lang C."/>
            <person name="Hatzenpichler R."/>
            <person name="Goudeau D."/>
            <person name="Malmstrom R."/>
            <person name="Brazelton W.J."/>
            <person name="Woyke T."/>
            <person name="Hallam S.J."/>
            <person name="Tyson G.W."/>
            <person name="Wegener G."/>
            <person name="Boetius A."/>
            <person name="Orphan V."/>
        </authorList>
    </citation>
    <scope>NUCLEOTIDE SEQUENCE</scope>
</reference>